<dbReference type="InterPro" id="IPR035679">
    <property type="entry name" value="MDP-1_euk"/>
</dbReference>
<dbReference type="SUPFAM" id="SSF56784">
    <property type="entry name" value="HAD-like"/>
    <property type="match status" value="1"/>
</dbReference>
<name>A0AAW2PN80_9LAMI</name>
<dbReference type="FunFam" id="3.40.50.1000:FF:000120">
    <property type="entry name" value="Magnesium-dependent phosphatase 1"/>
    <property type="match status" value="1"/>
</dbReference>
<reference evidence="2" key="1">
    <citation type="submission" date="2020-06" db="EMBL/GenBank/DDBJ databases">
        <authorList>
            <person name="Li T."/>
            <person name="Hu X."/>
            <person name="Zhang T."/>
            <person name="Song X."/>
            <person name="Zhang H."/>
            <person name="Dai N."/>
            <person name="Sheng W."/>
            <person name="Hou X."/>
            <person name="Wei L."/>
        </authorList>
    </citation>
    <scope>NUCLEOTIDE SEQUENCE</scope>
    <source>
        <strain evidence="2">KEN8</strain>
        <tissue evidence="2">Leaf</tissue>
    </source>
</reference>
<dbReference type="NCBIfam" id="TIGR01685">
    <property type="entry name" value="MDP-1"/>
    <property type="match status" value="1"/>
</dbReference>
<organism evidence="2">
    <name type="scientific">Sesamum calycinum</name>
    <dbReference type="NCBI Taxonomy" id="2727403"/>
    <lineage>
        <taxon>Eukaryota</taxon>
        <taxon>Viridiplantae</taxon>
        <taxon>Streptophyta</taxon>
        <taxon>Embryophyta</taxon>
        <taxon>Tracheophyta</taxon>
        <taxon>Spermatophyta</taxon>
        <taxon>Magnoliopsida</taxon>
        <taxon>eudicotyledons</taxon>
        <taxon>Gunneridae</taxon>
        <taxon>Pentapetalae</taxon>
        <taxon>asterids</taxon>
        <taxon>lamiids</taxon>
        <taxon>Lamiales</taxon>
        <taxon>Pedaliaceae</taxon>
        <taxon>Sesamum</taxon>
    </lineage>
</organism>
<dbReference type="NCBIfam" id="TIGR01681">
    <property type="entry name" value="HAD-SF-IIIC"/>
    <property type="match status" value="1"/>
</dbReference>
<accession>A0AAW2PN80</accession>
<proteinExistence type="predicted"/>
<dbReference type="PANTHER" id="PTHR17901">
    <property type="entry name" value="MAGNESIUM-DEPENDENT PHOSPHATASE 1 MDP1"/>
    <property type="match status" value="1"/>
</dbReference>
<dbReference type="InterPro" id="IPR023214">
    <property type="entry name" value="HAD_sf"/>
</dbReference>
<dbReference type="SFLD" id="SFLDS00003">
    <property type="entry name" value="Haloacid_Dehalogenase"/>
    <property type="match status" value="1"/>
</dbReference>
<dbReference type="SFLD" id="SFLDG01131">
    <property type="entry name" value="C1.5.2:_MDP_Like"/>
    <property type="match status" value="1"/>
</dbReference>
<dbReference type="SFLD" id="SFLDG01129">
    <property type="entry name" value="C1.5:_HAD__Beta-PGM__Phosphata"/>
    <property type="match status" value="1"/>
</dbReference>
<sequence length="240" mass="27666">MGDERVKNEAMEIMGLVQLLPRLVVFDLDYTLWPFYCECRSKREMPKLYPQAKGILCALKDKGVGVAIASRSPTPDIANTFLEKLGIKSMFVAQEIFSSWTHKTDHFQRINRRTQIPYNEMLFFDDEDRNIDAVSKMGVTSILVGNGVNLGALRQGLSKFSQIVRLQKETNKDGKEFQKNQVHQKRRRNKSSTIFETVKDEDQTDHVSQFSPKLKLVLAKHITKQYLQTEGSQHSLWRSL</sequence>
<comment type="caution">
    <text evidence="2">The sequence shown here is derived from an EMBL/GenBank/DDBJ whole genome shotgun (WGS) entry which is preliminary data.</text>
</comment>
<dbReference type="Pfam" id="PF12689">
    <property type="entry name" value="Acid_PPase"/>
    <property type="match status" value="2"/>
</dbReference>
<dbReference type="CDD" id="cd07501">
    <property type="entry name" value="HAD_MDP-1_like"/>
    <property type="match status" value="1"/>
</dbReference>
<dbReference type="InterPro" id="IPR010036">
    <property type="entry name" value="MDP_1_eu_arc"/>
</dbReference>
<dbReference type="AlphaFoldDB" id="A0AAW2PN80"/>
<dbReference type="InterPro" id="IPR010033">
    <property type="entry name" value="HAD_SF_ppase_IIIC"/>
</dbReference>
<evidence type="ECO:0000313" key="2">
    <source>
        <dbReference type="EMBL" id="KAL0357016.1"/>
    </source>
</evidence>
<reference evidence="2" key="2">
    <citation type="journal article" date="2024" name="Plant">
        <title>Genomic evolution and insights into agronomic trait innovations of Sesamum species.</title>
        <authorList>
            <person name="Miao H."/>
            <person name="Wang L."/>
            <person name="Qu L."/>
            <person name="Liu H."/>
            <person name="Sun Y."/>
            <person name="Le M."/>
            <person name="Wang Q."/>
            <person name="Wei S."/>
            <person name="Zheng Y."/>
            <person name="Lin W."/>
            <person name="Duan Y."/>
            <person name="Cao H."/>
            <person name="Xiong S."/>
            <person name="Wang X."/>
            <person name="Wei L."/>
            <person name="Li C."/>
            <person name="Ma Q."/>
            <person name="Ju M."/>
            <person name="Zhao R."/>
            <person name="Li G."/>
            <person name="Mu C."/>
            <person name="Tian Q."/>
            <person name="Mei H."/>
            <person name="Zhang T."/>
            <person name="Gao T."/>
            <person name="Zhang H."/>
        </authorList>
    </citation>
    <scope>NUCLEOTIDE SEQUENCE</scope>
    <source>
        <strain evidence="2">KEN8</strain>
    </source>
</reference>
<evidence type="ECO:0000256" key="1">
    <source>
        <dbReference type="SAM" id="MobiDB-lite"/>
    </source>
</evidence>
<dbReference type="PANTHER" id="PTHR17901:SF14">
    <property type="entry name" value="MAGNESIUM-DEPENDENT PHOSPHATASE 1"/>
    <property type="match status" value="1"/>
</dbReference>
<protein>
    <submittedName>
        <fullName evidence="2">Magnesium-dependent phosphatase 1</fullName>
    </submittedName>
</protein>
<dbReference type="InterPro" id="IPR036412">
    <property type="entry name" value="HAD-like_sf"/>
</dbReference>
<dbReference type="GO" id="GO:0003993">
    <property type="term" value="F:acid phosphatase activity"/>
    <property type="evidence" value="ECO:0007669"/>
    <property type="project" value="TreeGrafter"/>
</dbReference>
<dbReference type="Gene3D" id="3.40.50.1000">
    <property type="entry name" value="HAD superfamily/HAD-like"/>
    <property type="match status" value="1"/>
</dbReference>
<dbReference type="EMBL" id="JACGWM010000008">
    <property type="protein sequence ID" value="KAL0357016.1"/>
    <property type="molecule type" value="Genomic_DNA"/>
</dbReference>
<gene>
    <name evidence="2" type="ORF">Scaly_1387300</name>
</gene>
<feature type="region of interest" description="Disordered" evidence="1">
    <location>
        <begin position="174"/>
        <end position="195"/>
    </location>
</feature>